<evidence type="ECO:0000313" key="2">
    <source>
        <dbReference type="Proteomes" id="UP001223420"/>
    </source>
</evidence>
<organism evidence="1 2">
    <name type="scientific">Methylobacterium brachiatum</name>
    <dbReference type="NCBI Taxonomy" id="269660"/>
    <lineage>
        <taxon>Bacteria</taxon>
        <taxon>Pseudomonadati</taxon>
        <taxon>Pseudomonadota</taxon>
        <taxon>Alphaproteobacteria</taxon>
        <taxon>Hyphomicrobiales</taxon>
        <taxon>Methylobacteriaceae</taxon>
        <taxon>Methylobacterium</taxon>
    </lineage>
</organism>
<proteinExistence type="predicted"/>
<protein>
    <submittedName>
        <fullName evidence="1">Uncharacterized protein</fullName>
    </submittedName>
</protein>
<accession>A0AAJ1TIB1</accession>
<gene>
    <name evidence="1" type="ORF">QO001_000443</name>
</gene>
<dbReference type="EMBL" id="JAUSWL010000001">
    <property type="protein sequence ID" value="MDQ0541535.1"/>
    <property type="molecule type" value="Genomic_DNA"/>
</dbReference>
<dbReference type="AlphaFoldDB" id="A0AAJ1TIB1"/>
<evidence type="ECO:0000313" key="1">
    <source>
        <dbReference type="EMBL" id="MDQ0541535.1"/>
    </source>
</evidence>
<name>A0AAJ1TIB1_9HYPH</name>
<sequence>MRPEWAALPPLPWVRRKAPVTRARRRMAALVRRRRMEGGSA</sequence>
<dbReference type="Proteomes" id="UP001223420">
    <property type="component" value="Unassembled WGS sequence"/>
</dbReference>
<comment type="caution">
    <text evidence="1">The sequence shown here is derived from an EMBL/GenBank/DDBJ whole genome shotgun (WGS) entry which is preliminary data.</text>
</comment>
<reference evidence="1" key="1">
    <citation type="submission" date="2023-07" db="EMBL/GenBank/DDBJ databases">
        <title>Genomic Encyclopedia of Type Strains, Phase IV (KMG-IV): sequencing the most valuable type-strain genomes for metagenomic binning, comparative biology and taxonomic classification.</title>
        <authorList>
            <person name="Goeker M."/>
        </authorList>
    </citation>
    <scope>NUCLEOTIDE SEQUENCE</scope>
    <source>
        <strain evidence="1">DSM 19569</strain>
    </source>
</reference>